<organism evidence="5 6">
    <name type="scientific">Panagrellus redivivus</name>
    <name type="common">Microworm</name>
    <dbReference type="NCBI Taxonomy" id="6233"/>
    <lineage>
        <taxon>Eukaryota</taxon>
        <taxon>Metazoa</taxon>
        <taxon>Ecdysozoa</taxon>
        <taxon>Nematoda</taxon>
        <taxon>Chromadorea</taxon>
        <taxon>Rhabditida</taxon>
        <taxon>Tylenchina</taxon>
        <taxon>Panagrolaimomorpha</taxon>
        <taxon>Panagrolaimoidea</taxon>
        <taxon>Panagrolaimidae</taxon>
        <taxon>Panagrellus</taxon>
    </lineage>
</organism>
<sequence length="306" mass="33642">MKLLPSFIIFAVFSEIFAQDIEDAHDRLMVNDVFLPRMADLDFSEDITVLIEGPSKSVCTGTLISDKHVLTAAHCFLGDEQCGNDLKADETEVGPSDYTVFAKGTCRSQGNNTCDPVDEVKGFKVAKIHVLDEFFKTCKTGDLAIITLAVPVYTPAKRAQFDYLRKNINKGNFTISGWGFDPKDPTNSGHQLLTAGLMAVPCPHAQKAYDHICVEESTNDACSGDSGGGLMNGRKIMGVVSAGNDCEALYKAFKQSKAGKIKKQETRQGVFTFVNAHMAFICDVIKENYCKIPKYAKRYEKYTTLG</sequence>
<dbReference type="SUPFAM" id="SSF50494">
    <property type="entry name" value="Trypsin-like serine proteases"/>
    <property type="match status" value="1"/>
</dbReference>
<dbReference type="InterPro" id="IPR018114">
    <property type="entry name" value="TRYPSIN_HIS"/>
</dbReference>
<dbReference type="PROSITE" id="PS00134">
    <property type="entry name" value="TRYPSIN_HIS"/>
    <property type="match status" value="1"/>
</dbReference>
<dbReference type="GO" id="GO:0004252">
    <property type="term" value="F:serine-type endopeptidase activity"/>
    <property type="evidence" value="ECO:0007669"/>
    <property type="project" value="InterPro"/>
</dbReference>
<dbReference type="PANTHER" id="PTHR24256">
    <property type="entry name" value="TRYPTASE-RELATED"/>
    <property type="match status" value="1"/>
</dbReference>
<evidence type="ECO:0000256" key="3">
    <source>
        <dbReference type="SAM" id="SignalP"/>
    </source>
</evidence>
<evidence type="ECO:0000256" key="1">
    <source>
        <dbReference type="ARBA" id="ARBA00023157"/>
    </source>
</evidence>
<dbReference type="Pfam" id="PF00089">
    <property type="entry name" value="Trypsin"/>
    <property type="match status" value="1"/>
</dbReference>
<evidence type="ECO:0000256" key="2">
    <source>
        <dbReference type="ARBA" id="ARBA00024195"/>
    </source>
</evidence>
<dbReference type="InterPro" id="IPR043504">
    <property type="entry name" value="Peptidase_S1_PA_chymotrypsin"/>
</dbReference>
<evidence type="ECO:0000259" key="4">
    <source>
        <dbReference type="PROSITE" id="PS50240"/>
    </source>
</evidence>
<dbReference type="InterPro" id="IPR001254">
    <property type="entry name" value="Trypsin_dom"/>
</dbReference>
<dbReference type="Gene3D" id="2.40.10.10">
    <property type="entry name" value="Trypsin-like serine proteases"/>
    <property type="match status" value="1"/>
</dbReference>
<dbReference type="SMART" id="SM00020">
    <property type="entry name" value="Tryp_SPc"/>
    <property type="match status" value="1"/>
</dbReference>
<accession>A0A7E4VNF4</accession>
<dbReference type="GO" id="GO:0006508">
    <property type="term" value="P:proteolysis"/>
    <property type="evidence" value="ECO:0007669"/>
    <property type="project" value="InterPro"/>
</dbReference>
<dbReference type="InterPro" id="IPR001314">
    <property type="entry name" value="Peptidase_S1A"/>
</dbReference>
<keyword evidence="3" id="KW-0732">Signal</keyword>
<keyword evidence="5" id="KW-1185">Reference proteome</keyword>
<reference evidence="6" key="2">
    <citation type="submission" date="2020-10" db="UniProtKB">
        <authorList>
            <consortium name="WormBaseParasite"/>
        </authorList>
    </citation>
    <scope>IDENTIFICATION</scope>
</reference>
<keyword evidence="1" id="KW-1015">Disulfide bond</keyword>
<proteinExistence type="inferred from homology"/>
<evidence type="ECO:0000313" key="5">
    <source>
        <dbReference type="Proteomes" id="UP000492821"/>
    </source>
</evidence>
<feature type="signal peptide" evidence="3">
    <location>
        <begin position="1"/>
        <end position="18"/>
    </location>
</feature>
<evidence type="ECO:0000313" key="6">
    <source>
        <dbReference type="WBParaSite" id="Pan_g22956.t1"/>
    </source>
</evidence>
<reference evidence="5" key="1">
    <citation type="journal article" date="2013" name="Genetics">
        <title>The draft genome and transcriptome of Panagrellus redivivus are shaped by the harsh demands of a free-living lifestyle.</title>
        <authorList>
            <person name="Srinivasan J."/>
            <person name="Dillman A.R."/>
            <person name="Macchietto M.G."/>
            <person name="Heikkinen L."/>
            <person name="Lakso M."/>
            <person name="Fracchia K.M."/>
            <person name="Antoshechkin I."/>
            <person name="Mortazavi A."/>
            <person name="Wong G."/>
            <person name="Sternberg P.W."/>
        </authorList>
    </citation>
    <scope>NUCLEOTIDE SEQUENCE [LARGE SCALE GENOMIC DNA]</scope>
    <source>
        <strain evidence="5">MT8872</strain>
    </source>
</reference>
<dbReference type="AlphaFoldDB" id="A0A7E4VNF4"/>
<dbReference type="InterPro" id="IPR051487">
    <property type="entry name" value="Ser/Thr_Proteases_Immune/Dev"/>
</dbReference>
<comment type="similarity">
    <text evidence="2">Belongs to the peptidase S1 family. CLIP subfamily.</text>
</comment>
<feature type="domain" description="Peptidase S1" evidence="4">
    <location>
        <begin position="36"/>
        <end position="286"/>
    </location>
</feature>
<dbReference type="PRINTS" id="PR00722">
    <property type="entry name" value="CHYMOTRYPSIN"/>
</dbReference>
<feature type="chain" id="PRO_5028836466" evidence="3">
    <location>
        <begin position="19"/>
        <end position="306"/>
    </location>
</feature>
<dbReference type="InterPro" id="IPR009003">
    <property type="entry name" value="Peptidase_S1_PA"/>
</dbReference>
<dbReference type="WBParaSite" id="Pan_g22956.t1">
    <property type="protein sequence ID" value="Pan_g22956.t1"/>
    <property type="gene ID" value="Pan_g22956"/>
</dbReference>
<protein>
    <submittedName>
        <fullName evidence="6">Peptidase S1 domain-containing protein</fullName>
    </submittedName>
</protein>
<name>A0A7E4VNF4_PANRE</name>
<dbReference type="PROSITE" id="PS50240">
    <property type="entry name" value="TRYPSIN_DOM"/>
    <property type="match status" value="1"/>
</dbReference>
<dbReference type="Proteomes" id="UP000492821">
    <property type="component" value="Unassembled WGS sequence"/>
</dbReference>